<dbReference type="InterPro" id="IPR001789">
    <property type="entry name" value="Sig_transdc_resp-reg_receiver"/>
</dbReference>
<dbReference type="RefSeq" id="WP_182460705.1">
    <property type="nucleotide sequence ID" value="NZ_CP059732.1"/>
</dbReference>
<name>A0A7G5GX55_9BACT</name>
<evidence type="ECO:0000313" key="3">
    <source>
        <dbReference type="EMBL" id="QMW03447.1"/>
    </source>
</evidence>
<dbReference type="Pfam" id="PF00072">
    <property type="entry name" value="Response_reg"/>
    <property type="match status" value="1"/>
</dbReference>
<feature type="modified residue" description="4-aspartylphosphate" evidence="1">
    <location>
        <position position="67"/>
    </location>
</feature>
<evidence type="ECO:0000256" key="1">
    <source>
        <dbReference type="PROSITE-ProRule" id="PRU00169"/>
    </source>
</evidence>
<evidence type="ECO:0000259" key="2">
    <source>
        <dbReference type="PROSITE" id="PS50110"/>
    </source>
</evidence>
<accession>A0A7G5GX55</accession>
<dbReference type="GO" id="GO:0000160">
    <property type="term" value="P:phosphorelay signal transduction system"/>
    <property type="evidence" value="ECO:0007669"/>
    <property type="project" value="InterPro"/>
</dbReference>
<reference evidence="3 4" key="1">
    <citation type="submission" date="2020-07" db="EMBL/GenBank/DDBJ databases">
        <title>Spirosoma foliorum sp. nov., isolated from the leaves on the Nejang mountain Korea, Republic of.</title>
        <authorList>
            <person name="Ho H."/>
            <person name="Lee Y.-J."/>
            <person name="Nurcahyanto D.-A."/>
            <person name="Kim S.-G."/>
        </authorList>
    </citation>
    <scope>NUCLEOTIDE SEQUENCE [LARGE SCALE GENOMIC DNA]</scope>
    <source>
        <strain evidence="3 4">PL0136</strain>
    </source>
</reference>
<dbReference type="InterPro" id="IPR011006">
    <property type="entry name" value="CheY-like_superfamily"/>
</dbReference>
<dbReference type="PROSITE" id="PS50110">
    <property type="entry name" value="RESPONSE_REGULATORY"/>
    <property type="match status" value="1"/>
</dbReference>
<feature type="domain" description="Response regulatory" evidence="2">
    <location>
        <begin position="1"/>
        <end position="134"/>
    </location>
</feature>
<dbReference type="SUPFAM" id="SSF52172">
    <property type="entry name" value="CheY-like"/>
    <property type="match status" value="1"/>
</dbReference>
<evidence type="ECO:0000313" key="4">
    <source>
        <dbReference type="Proteomes" id="UP000515369"/>
    </source>
</evidence>
<dbReference type="KEGG" id="sfol:H3H32_00295"/>
<keyword evidence="1" id="KW-0597">Phosphoprotein</keyword>
<dbReference type="AlphaFoldDB" id="A0A7G5GX55"/>
<organism evidence="3 4">
    <name type="scientific">Spirosoma foliorum</name>
    <dbReference type="NCBI Taxonomy" id="2710596"/>
    <lineage>
        <taxon>Bacteria</taxon>
        <taxon>Pseudomonadati</taxon>
        <taxon>Bacteroidota</taxon>
        <taxon>Cytophagia</taxon>
        <taxon>Cytophagales</taxon>
        <taxon>Cytophagaceae</taxon>
        <taxon>Spirosoma</taxon>
    </lineage>
</organism>
<proteinExistence type="predicted"/>
<dbReference type="EMBL" id="CP059732">
    <property type="protein sequence ID" value="QMW03447.1"/>
    <property type="molecule type" value="Genomic_DNA"/>
</dbReference>
<dbReference type="Gene3D" id="3.40.50.2300">
    <property type="match status" value="1"/>
</dbReference>
<protein>
    <submittedName>
        <fullName evidence="3">Response regulator</fullName>
    </submittedName>
</protein>
<sequence length="147" mass="16858">MDQLHDLSCISFPDNEDERYFLGLMPVNSCRPFPIYKFSNGQELLAYLNRHSAIRADQAIYGLLIMDMAMSIMNGLEAIRHVRANPAWQHLSILMLSTDVCSDTIKQVLQEGANGYVVKRTSSSHYVWLFDEFFAHGRQKLTDTNKL</sequence>
<keyword evidence="4" id="KW-1185">Reference proteome</keyword>
<dbReference type="Proteomes" id="UP000515369">
    <property type="component" value="Chromosome"/>
</dbReference>
<gene>
    <name evidence="3" type="ORF">H3H32_00295</name>
</gene>
<dbReference type="SMART" id="SM00448">
    <property type="entry name" value="REC"/>
    <property type="match status" value="1"/>
</dbReference>